<gene>
    <name evidence="6" type="ORF">PU648_55720</name>
</gene>
<dbReference type="InterPro" id="IPR051455">
    <property type="entry name" value="Bact_solute-bind_prot3"/>
</dbReference>
<comment type="similarity">
    <text evidence="1">Belongs to the bacterial solute-binding protein 3 family.</text>
</comment>
<accession>A0ABU3V598</accession>
<dbReference type="PROSITE" id="PS51257">
    <property type="entry name" value="PROKAR_LIPOPROTEIN"/>
    <property type="match status" value="1"/>
</dbReference>
<keyword evidence="3 4" id="KW-0732">Signal</keyword>
<reference evidence="6 7" key="1">
    <citation type="submission" date="2023-02" db="EMBL/GenBank/DDBJ databases">
        <authorList>
            <person name="Maleckis M."/>
        </authorList>
    </citation>
    <scope>NUCLEOTIDE SEQUENCE [LARGE SCALE GENOMIC DNA]</scope>
    <source>
        <strain evidence="6 7">P8-A2</strain>
        <plasmid evidence="6">unnamed1</plasmid>
    </source>
</reference>
<keyword evidence="7" id="KW-1185">Reference proteome</keyword>
<evidence type="ECO:0000313" key="7">
    <source>
        <dbReference type="Proteomes" id="UP001257627"/>
    </source>
</evidence>
<dbReference type="PANTHER" id="PTHR30085">
    <property type="entry name" value="AMINO ACID ABC TRANSPORTER PERMEASE"/>
    <property type="match status" value="1"/>
</dbReference>
<evidence type="ECO:0000256" key="4">
    <source>
        <dbReference type="SAM" id="SignalP"/>
    </source>
</evidence>
<dbReference type="PANTHER" id="PTHR30085:SF6">
    <property type="entry name" value="ABC TRANSPORTER GLUTAMINE-BINDING PROTEIN GLNH"/>
    <property type="match status" value="1"/>
</dbReference>
<evidence type="ECO:0000259" key="5">
    <source>
        <dbReference type="SMART" id="SM00062"/>
    </source>
</evidence>
<sequence>MPLAPRTPKHILRRGTAAAFVALAATFASACSGSGSDAVKVPGAPAATTAAGAGADAISTLVAKERPADAASLPAGSTAAAIRKRGTLMVGGTQTAALFSLLDPATGQVDGFDAALSRLLAKYIIGTPRTKLVNVTAATREALLKNHSVDAVFATYTITPERAKVVNFAGPYFEDGLAIQVKKGNDGVRTLKDLAGKTVTTQSGSTAATVLKDKVPTAKIQLFDTNTECLQALRQGRADAYVLDQGVLAGNAVTNPDVKVLADRFSSEPYGIGLPLDKPDFKKFVNAWLAKIEANGTWAEVWKHTIGTKVPGQVPAPPKIG</sequence>
<feature type="signal peptide" evidence="4">
    <location>
        <begin position="1"/>
        <end position="30"/>
    </location>
</feature>
<protein>
    <submittedName>
        <fullName evidence="6">Glutamate ABC transporter substrate-binding protein</fullName>
    </submittedName>
</protein>
<dbReference type="CDD" id="cd13690">
    <property type="entry name" value="PBP2_GluB"/>
    <property type="match status" value="1"/>
</dbReference>
<geneLocation type="plasmid" evidence="6">
    <name>unnamed1</name>
</geneLocation>
<dbReference type="InterPro" id="IPR001638">
    <property type="entry name" value="Solute-binding_3/MltF_N"/>
</dbReference>
<organism evidence="6 7">
    <name type="scientific">Streptomyces mirabilis</name>
    <dbReference type="NCBI Taxonomy" id="68239"/>
    <lineage>
        <taxon>Bacteria</taxon>
        <taxon>Bacillati</taxon>
        <taxon>Actinomycetota</taxon>
        <taxon>Actinomycetes</taxon>
        <taxon>Kitasatosporales</taxon>
        <taxon>Streptomycetaceae</taxon>
        <taxon>Streptomyces</taxon>
    </lineage>
</organism>
<feature type="chain" id="PRO_5046236259" evidence="4">
    <location>
        <begin position="31"/>
        <end position="321"/>
    </location>
</feature>
<dbReference type="EMBL" id="JARAKF010000003">
    <property type="protein sequence ID" value="MDU9001342.1"/>
    <property type="molecule type" value="Genomic_DNA"/>
</dbReference>
<dbReference type="Proteomes" id="UP001257627">
    <property type="component" value="Unassembled WGS sequence"/>
</dbReference>
<evidence type="ECO:0000256" key="3">
    <source>
        <dbReference type="ARBA" id="ARBA00022729"/>
    </source>
</evidence>
<dbReference type="RefSeq" id="WP_266944219.1">
    <property type="nucleotide sequence ID" value="NZ_JAPEMK010000002.1"/>
</dbReference>
<dbReference type="SUPFAM" id="SSF53850">
    <property type="entry name" value="Periplasmic binding protein-like II"/>
    <property type="match status" value="1"/>
</dbReference>
<proteinExistence type="inferred from homology"/>
<evidence type="ECO:0000256" key="1">
    <source>
        <dbReference type="ARBA" id="ARBA00010333"/>
    </source>
</evidence>
<dbReference type="Gene3D" id="3.40.190.10">
    <property type="entry name" value="Periplasmic binding protein-like II"/>
    <property type="match status" value="2"/>
</dbReference>
<keyword evidence="2" id="KW-0813">Transport</keyword>
<name>A0ABU3V598_9ACTN</name>
<dbReference type="Pfam" id="PF00497">
    <property type="entry name" value="SBP_bac_3"/>
    <property type="match status" value="1"/>
</dbReference>
<comment type="caution">
    <text evidence="6">The sequence shown here is derived from an EMBL/GenBank/DDBJ whole genome shotgun (WGS) entry which is preliminary data.</text>
</comment>
<evidence type="ECO:0000256" key="2">
    <source>
        <dbReference type="ARBA" id="ARBA00022448"/>
    </source>
</evidence>
<keyword evidence="6" id="KW-0614">Plasmid</keyword>
<evidence type="ECO:0000313" key="6">
    <source>
        <dbReference type="EMBL" id="MDU9001342.1"/>
    </source>
</evidence>
<feature type="domain" description="Solute-binding protein family 3/N-terminal" evidence="5">
    <location>
        <begin position="87"/>
        <end position="309"/>
    </location>
</feature>
<dbReference type="SMART" id="SM00062">
    <property type="entry name" value="PBPb"/>
    <property type="match status" value="1"/>
</dbReference>